<organism evidence="2 3">
    <name type="scientific">Gigaspora margarita</name>
    <dbReference type="NCBI Taxonomy" id="4874"/>
    <lineage>
        <taxon>Eukaryota</taxon>
        <taxon>Fungi</taxon>
        <taxon>Fungi incertae sedis</taxon>
        <taxon>Mucoromycota</taxon>
        <taxon>Glomeromycotina</taxon>
        <taxon>Glomeromycetes</taxon>
        <taxon>Diversisporales</taxon>
        <taxon>Gigasporaceae</taxon>
        <taxon>Gigaspora</taxon>
    </lineage>
</organism>
<dbReference type="AlphaFoldDB" id="A0A8H4A4G5"/>
<evidence type="ECO:0000313" key="2">
    <source>
        <dbReference type="EMBL" id="KAF0417818.1"/>
    </source>
</evidence>
<feature type="region of interest" description="Disordered" evidence="1">
    <location>
        <begin position="34"/>
        <end position="71"/>
    </location>
</feature>
<dbReference type="EMBL" id="WTPW01001732">
    <property type="protein sequence ID" value="KAF0417818.1"/>
    <property type="molecule type" value="Genomic_DNA"/>
</dbReference>
<gene>
    <name evidence="2" type="ORF">F8M41_007314</name>
</gene>
<name>A0A8H4A4G5_GIGMA</name>
<feature type="region of interest" description="Disordered" evidence="1">
    <location>
        <begin position="1"/>
        <end position="20"/>
    </location>
</feature>
<proteinExistence type="predicted"/>
<evidence type="ECO:0000313" key="3">
    <source>
        <dbReference type="Proteomes" id="UP000439903"/>
    </source>
</evidence>
<sequence>MHKQLYSLKYSSKNSDNSSTTFDLVKTQDLIIQGPQNSKNVGDRKINDDFNYENPHTSPMWHPHSPYFPDK</sequence>
<accession>A0A8H4A4G5</accession>
<reference evidence="2 3" key="1">
    <citation type="journal article" date="2019" name="Environ. Microbiol.">
        <title>At the nexus of three kingdoms: the genome of the mycorrhizal fungus Gigaspora margarita provides insights into plant, endobacterial and fungal interactions.</title>
        <authorList>
            <person name="Venice F."/>
            <person name="Ghignone S."/>
            <person name="Salvioli di Fossalunga A."/>
            <person name="Amselem J."/>
            <person name="Novero M."/>
            <person name="Xianan X."/>
            <person name="Sedzielewska Toro K."/>
            <person name="Morin E."/>
            <person name="Lipzen A."/>
            <person name="Grigoriev I.V."/>
            <person name="Henrissat B."/>
            <person name="Martin F.M."/>
            <person name="Bonfante P."/>
        </authorList>
    </citation>
    <scope>NUCLEOTIDE SEQUENCE [LARGE SCALE GENOMIC DNA]</scope>
    <source>
        <strain evidence="2 3">BEG34</strain>
    </source>
</reference>
<protein>
    <submittedName>
        <fullName evidence="2">Uncharacterized protein</fullName>
    </submittedName>
</protein>
<comment type="caution">
    <text evidence="2">The sequence shown here is derived from an EMBL/GenBank/DDBJ whole genome shotgun (WGS) entry which is preliminary data.</text>
</comment>
<dbReference type="Proteomes" id="UP000439903">
    <property type="component" value="Unassembled WGS sequence"/>
</dbReference>
<keyword evidence="3" id="KW-1185">Reference proteome</keyword>
<feature type="compositionally biased region" description="Polar residues" evidence="1">
    <location>
        <begin position="9"/>
        <end position="20"/>
    </location>
</feature>
<evidence type="ECO:0000256" key="1">
    <source>
        <dbReference type="SAM" id="MobiDB-lite"/>
    </source>
</evidence>